<proteinExistence type="predicted"/>
<dbReference type="Proteomes" id="UP000054632">
    <property type="component" value="Unassembled WGS sequence"/>
</dbReference>
<sequence>MNKENQVQENQFVEQIYVHAQGWSGPEAKERINNAEQTKARQRGMTEKTLRKYVGGTKNQN</sequence>
<dbReference type="EMBL" id="JYDR01000121">
    <property type="protein sequence ID" value="KRY68045.1"/>
    <property type="molecule type" value="Genomic_DNA"/>
</dbReference>
<protein>
    <submittedName>
        <fullName evidence="2">Uncharacterized protein</fullName>
    </submittedName>
</protein>
<reference evidence="2 3" key="1">
    <citation type="submission" date="2015-01" db="EMBL/GenBank/DDBJ databases">
        <title>Evolution of Trichinella species and genotypes.</title>
        <authorList>
            <person name="Korhonen P.K."/>
            <person name="Edoardo P."/>
            <person name="Giuseppe L.R."/>
            <person name="Gasser R.B."/>
        </authorList>
    </citation>
    <scope>NUCLEOTIDE SEQUENCE [LARGE SCALE GENOMIC DNA]</scope>
    <source>
        <strain evidence="2">ISS13</strain>
    </source>
</reference>
<gene>
    <name evidence="2" type="ORF">T4A_14258</name>
</gene>
<organism evidence="2 3">
    <name type="scientific">Trichinella pseudospiralis</name>
    <name type="common">Parasitic roundworm</name>
    <dbReference type="NCBI Taxonomy" id="6337"/>
    <lineage>
        <taxon>Eukaryota</taxon>
        <taxon>Metazoa</taxon>
        <taxon>Ecdysozoa</taxon>
        <taxon>Nematoda</taxon>
        <taxon>Enoplea</taxon>
        <taxon>Dorylaimia</taxon>
        <taxon>Trichinellida</taxon>
        <taxon>Trichinellidae</taxon>
        <taxon>Trichinella</taxon>
    </lineage>
</organism>
<feature type="region of interest" description="Disordered" evidence="1">
    <location>
        <begin position="37"/>
        <end position="61"/>
    </location>
</feature>
<name>A0A0V1E2J8_TRIPS</name>
<evidence type="ECO:0000313" key="3">
    <source>
        <dbReference type="Proteomes" id="UP000054632"/>
    </source>
</evidence>
<evidence type="ECO:0000256" key="1">
    <source>
        <dbReference type="SAM" id="MobiDB-lite"/>
    </source>
</evidence>
<comment type="caution">
    <text evidence="2">The sequence shown here is derived from an EMBL/GenBank/DDBJ whole genome shotgun (WGS) entry which is preliminary data.</text>
</comment>
<dbReference type="AlphaFoldDB" id="A0A0V1E2J8"/>
<evidence type="ECO:0000313" key="2">
    <source>
        <dbReference type="EMBL" id="KRY68045.1"/>
    </source>
</evidence>
<accession>A0A0V1E2J8</accession>